<organism evidence="2 3">
    <name type="scientific">Acetatifactor muris</name>
    <dbReference type="NCBI Taxonomy" id="879566"/>
    <lineage>
        <taxon>Bacteria</taxon>
        <taxon>Bacillati</taxon>
        <taxon>Bacillota</taxon>
        <taxon>Clostridia</taxon>
        <taxon>Lachnospirales</taxon>
        <taxon>Lachnospiraceae</taxon>
        <taxon>Acetatifactor</taxon>
    </lineage>
</organism>
<keyword evidence="3" id="KW-1185">Reference proteome</keyword>
<dbReference type="Proteomes" id="UP000236311">
    <property type="component" value="Unassembled WGS sequence"/>
</dbReference>
<feature type="domain" description="Phage-Barnase-EndoU-ColicinE5/D-RelE like nuclease 4" evidence="1">
    <location>
        <begin position="13"/>
        <end position="177"/>
    </location>
</feature>
<dbReference type="Pfam" id="PF18813">
    <property type="entry name" value="PBECR4"/>
    <property type="match status" value="1"/>
</dbReference>
<protein>
    <recommendedName>
        <fullName evidence="1">Phage-Barnase-EndoU-ColicinE5/D-RelE like nuclease 4 domain-containing protein</fullName>
    </recommendedName>
</protein>
<evidence type="ECO:0000259" key="1">
    <source>
        <dbReference type="Pfam" id="PF18813"/>
    </source>
</evidence>
<sequence>MKAISKKEAISIIICAAKDYEKLLNNKNFVFIYKNRTLNRIEYFEALFNARNFQHLAGIRFTDTSGHIITNRIQFYHKCIHNRLSESEIHFKSDGTTALKLYALPQIIHFLNSSRMTALYNSCRPRLSIDRLIGTTNYSLGFTYDSRGYYVPSSSLLEDIRNLSSDPFQILAILSKPASGTAPLYKEIKYMAKNICPDRLFLPHTLKSILDIPSISTLSEHLVSQ</sequence>
<gene>
    <name evidence="2" type="ORF">AMURIS_03410</name>
</gene>
<dbReference type="InterPro" id="IPR041420">
    <property type="entry name" value="PBECR4"/>
</dbReference>
<accession>A0A2K4ZJM7</accession>
<reference evidence="2 3" key="1">
    <citation type="submission" date="2018-01" db="EMBL/GenBank/DDBJ databases">
        <authorList>
            <person name="Gaut B.S."/>
            <person name="Morton B.R."/>
            <person name="Clegg M.T."/>
            <person name="Duvall M.R."/>
        </authorList>
    </citation>
    <scope>NUCLEOTIDE SEQUENCE [LARGE SCALE GENOMIC DNA]</scope>
    <source>
        <strain evidence="2">GP69</strain>
    </source>
</reference>
<name>A0A2K4ZJM7_9FIRM</name>
<dbReference type="AlphaFoldDB" id="A0A2K4ZJM7"/>
<dbReference type="EMBL" id="OFSM01000018">
    <property type="protein sequence ID" value="SOY30679.1"/>
    <property type="molecule type" value="Genomic_DNA"/>
</dbReference>
<evidence type="ECO:0000313" key="3">
    <source>
        <dbReference type="Proteomes" id="UP000236311"/>
    </source>
</evidence>
<evidence type="ECO:0000313" key="2">
    <source>
        <dbReference type="EMBL" id="SOY30679.1"/>
    </source>
</evidence>
<proteinExistence type="predicted"/>